<keyword evidence="2" id="KW-0223">Dioxygenase</keyword>
<comment type="caution">
    <text evidence="2">The sequence shown here is derived from an EMBL/GenBank/DDBJ whole genome shotgun (WGS) entry which is preliminary data.</text>
</comment>
<keyword evidence="3" id="KW-1185">Reference proteome</keyword>
<dbReference type="GO" id="GO:0016706">
    <property type="term" value="F:2-oxoglutarate-dependent dioxygenase activity"/>
    <property type="evidence" value="ECO:0007669"/>
    <property type="project" value="UniProtKB-ARBA"/>
</dbReference>
<dbReference type="InterPro" id="IPR008775">
    <property type="entry name" value="Phytyl_CoA_dOase-like"/>
</dbReference>
<dbReference type="Gene3D" id="2.60.120.620">
    <property type="entry name" value="q2cbj1_9rhob like domain"/>
    <property type="match status" value="1"/>
</dbReference>
<dbReference type="GO" id="GO:0005506">
    <property type="term" value="F:iron ion binding"/>
    <property type="evidence" value="ECO:0007669"/>
    <property type="project" value="UniProtKB-ARBA"/>
</dbReference>
<dbReference type="PANTHER" id="PTHR20883:SF48">
    <property type="entry name" value="ECTOINE DIOXYGENASE"/>
    <property type="match status" value="1"/>
</dbReference>
<name>A0A939IIF1_9GAMM</name>
<organism evidence="2 3">
    <name type="scientific">Parahaliea mediterranea</name>
    <dbReference type="NCBI Taxonomy" id="651086"/>
    <lineage>
        <taxon>Bacteria</taxon>
        <taxon>Pseudomonadati</taxon>
        <taxon>Pseudomonadota</taxon>
        <taxon>Gammaproteobacteria</taxon>
        <taxon>Cellvibrionales</taxon>
        <taxon>Halieaceae</taxon>
        <taxon>Parahaliea</taxon>
    </lineage>
</organism>
<keyword evidence="2" id="KW-0560">Oxidoreductase</keyword>
<sequence>MTTNSIPRLRADCDPTQLTQTLLTHGAVIVEGFLDSATLGAFNREMDGPLGQQSPERRFLSPIYDQFFGTKTRHLTGLSGRSEIFREQIMSHPLYLELCEQILRPNCADYQLNYGHIFEIAPGATAQALHRDGSCWSYLPSDFEVEVASIVALSDFSETNGATLVIPGSHRWSPERPLDYADAVPAIMPAGSALLYLGATAHAAGSNTTSDELRRGMHVSYCLGWLRTEENNYLAAPLDEVRTYSRQAQKLLGYSAHDAAPEGGCLGVFSMLDPVDLIADGRL</sequence>
<comment type="cofactor">
    <cofactor evidence="1">
        <name>Fe(2+)</name>
        <dbReference type="ChEBI" id="CHEBI:29033"/>
    </cofactor>
</comment>
<dbReference type="Proteomes" id="UP000664303">
    <property type="component" value="Unassembled WGS sequence"/>
</dbReference>
<dbReference type="RefSeq" id="WP_206559987.1">
    <property type="nucleotide sequence ID" value="NZ_JAFKCZ010000005.1"/>
</dbReference>
<gene>
    <name evidence="2" type="ORF">JYP50_08075</name>
</gene>
<dbReference type="EMBL" id="JAFKCZ010000005">
    <property type="protein sequence ID" value="MBN7796544.1"/>
    <property type="molecule type" value="Genomic_DNA"/>
</dbReference>
<accession>A0A939IIF1</accession>
<evidence type="ECO:0000313" key="3">
    <source>
        <dbReference type="Proteomes" id="UP000664303"/>
    </source>
</evidence>
<proteinExistence type="predicted"/>
<dbReference type="AlphaFoldDB" id="A0A939IIF1"/>
<protein>
    <submittedName>
        <fullName evidence="2">Phytanoyl-CoA dioxygenase family protein</fullName>
    </submittedName>
</protein>
<reference evidence="2" key="1">
    <citation type="submission" date="2021-02" db="EMBL/GenBank/DDBJ databases">
        <title>PHA producing bacteria isolated from coastal sediment in Guangdong, Shenzhen.</title>
        <authorList>
            <person name="Zheng W."/>
            <person name="Yu S."/>
            <person name="Huang Y."/>
        </authorList>
    </citation>
    <scope>NUCLEOTIDE SEQUENCE</scope>
    <source>
        <strain evidence="2">TN14-10</strain>
    </source>
</reference>
<dbReference type="PANTHER" id="PTHR20883">
    <property type="entry name" value="PHYTANOYL-COA DIOXYGENASE DOMAIN CONTAINING 1"/>
    <property type="match status" value="1"/>
</dbReference>
<evidence type="ECO:0000256" key="1">
    <source>
        <dbReference type="ARBA" id="ARBA00001954"/>
    </source>
</evidence>
<evidence type="ECO:0000313" key="2">
    <source>
        <dbReference type="EMBL" id="MBN7796544.1"/>
    </source>
</evidence>
<dbReference type="SUPFAM" id="SSF51197">
    <property type="entry name" value="Clavaminate synthase-like"/>
    <property type="match status" value="1"/>
</dbReference>
<dbReference type="Pfam" id="PF05721">
    <property type="entry name" value="PhyH"/>
    <property type="match status" value="1"/>
</dbReference>